<sequence>MERGRSGQRPGLSSSCVGAVFECKHYGCRIWTLLRCREDGSDKEEINCPVAGGTLCFKQSEAE</sequence>
<comment type="caution">
    <text evidence="1">The sequence shown here is derived from an EMBL/GenBank/DDBJ whole genome shotgun (WGS) entry which is preliminary data.</text>
</comment>
<reference evidence="1 2" key="1">
    <citation type="submission" date="2019-03" db="EMBL/GenBank/DDBJ databases">
        <title>First draft genome of Liparis tanakae, snailfish: a comprehensive survey of snailfish specific genes.</title>
        <authorList>
            <person name="Kim W."/>
            <person name="Song I."/>
            <person name="Jeong J.-H."/>
            <person name="Kim D."/>
            <person name="Kim S."/>
            <person name="Ryu S."/>
            <person name="Song J.Y."/>
            <person name="Lee S.K."/>
        </authorList>
    </citation>
    <scope>NUCLEOTIDE SEQUENCE [LARGE SCALE GENOMIC DNA]</scope>
    <source>
        <tissue evidence="1">Muscle</tissue>
    </source>
</reference>
<dbReference type="AlphaFoldDB" id="A0A4Z2FXD3"/>
<keyword evidence="2" id="KW-1185">Reference proteome</keyword>
<evidence type="ECO:0000313" key="1">
    <source>
        <dbReference type="EMBL" id="TNN45897.1"/>
    </source>
</evidence>
<proteinExistence type="predicted"/>
<dbReference type="EMBL" id="SRLO01000817">
    <property type="protein sequence ID" value="TNN45897.1"/>
    <property type="molecule type" value="Genomic_DNA"/>
</dbReference>
<organism evidence="1 2">
    <name type="scientific">Liparis tanakae</name>
    <name type="common">Tanaka's snailfish</name>
    <dbReference type="NCBI Taxonomy" id="230148"/>
    <lineage>
        <taxon>Eukaryota</taxon>
        <taxon>Metazoa</taxon>
        <taxon>Chordata</taxon>
        <taxon>Craniata</taxon>
        <taxon>Vertebrata</taxon>
        <taxon>Euteleostomi</taxon>
        <taxon>Actinopterygii</taxon>
        <taxon>Neopterygii</taxon>
        <taxon>Teleostei</taxon>
        <taxon>Neoteleostei</taxon>
        <taxon>Acanthomorphata</taxon>
        <taxon>Eupercaria</taxon>
        <taxon>Perciformes</taxon>
        <taxon>Cottioidei</taxon>
        <taxon>Cottales</taxon>
        <taxon>Liparidae</taxon>
        <taxon>Liparis</taxon>
    </lineage>
</organism>
<evidence type="ECO:0000313" key="2">
    <source>
        <dbReference type="Proteomes" id="UP000314294"/>
    </source>
</evidence>
<protein>
    <submittedName>
        <fullName evidence="1">Uncharacterized protein</fullName>
    </submittedName>
</protein>
<gene>
    <name evidence="1" type="ORF">EYF80_043897</name>
</gene>
<dbReference type="Proteomes" id="UP000314294">
    <property type="component" value="Unassembled WGS sequence"/>
</dbReference>
<accession>A0A4Z2FXD3</accession>
<name>A0A4Z2FXD3_9TELE</name>